<name>A0A1B6CS22_9HEMI</name>
<keyword evidence="1" id="KW-1133">Transmembrane helix</keyword>
<organism evidence="2">
    <name type="scientific">Clastoptera arizonana</name>
    <name type="common">Arizona spittle bug</name>
    <dbReference type="NCBI Taxonomy" id="38151"/>
    <lineage>
        <taxon>Eukaryota</taxon>
        <taxon>Metazoa</taxon>
        <taxon>Ecdysozoa</taxon>
        <taxon>Arthropoda</taxon>
        <taxon>Hexapoda</taxon>
        <taxon>Insecta</taxon>
        <taxon>Pterygota</taxon>
        <taxon>Neoptera</taxon>
        <taxon>Paraneoptera</taxon>
        <taxon>Hemiptera</taxon>
        <taxon>Auchenorrhyncha</taxon>
        <taxon>Cercopoidea</taxon>
        <taxon>Clastopteridae</taxon>
        <taxon>Clastoptera</taxon>
    </lineage>
</organism>
<accession>A0A1B6CS22</accession>
<gene>
    <name evidence="2" type="ORF">g.1150</name>
</gene>
<feature type="transmembrane region" description="Helical" evidence="1">
    <location>
        <begin position="6"/>
        <end position="27"/>
    </location>
</feature>
<reference evidence="2" key="1">
    <citation type="submission" date="2015-12" db="EMBL/GenBank/DDBJ databases">
        <title>De novo transcriptome assembly of four potential Pierce s Disease insect vectors from Arizona vineyards.</title>
        <authorList>
            <person name="Tassone E.E."/>
        </authorList>
    </citation>
    <scope>NUCLEOTIDE SEQUENCE</scope>
</reference>
<protein>
    <submittedName>
        <fullName evidence="2">Uncharacterized protein</fullName>
    </submittedName>
</protein>
<sequence length="157" mass="15596">LAPGTLILHILTIMSSLVICFLAVVSLQYASCSWYEGHYAGPLAAPVVTPSGFLADTPEVAAAKAAHLHLVASAAAGAGAGAGVWTGYGHGGAWAGPLASPVVLPSGFLADTPEVAALKAKHISALNGGGVWNAGGWAGDWAGDDGSYYPGKYGGHS</sequence>
<dbReference type="EMBL" id="GEDC01021131">
    <property type="protein sequence ID" value="JAS16167.1"/>
    <property type="molecule type" value="Transcribed_RNA"/>
</dbReference>
<feature type="non-terminal residue" evidence="2">
    <location>
        <position position="1"/>
    </location>
</feature>
<evidence type="ECO:0000256" key="1">
    <source>
        <dbReference type="SAM" id="Phobius"/>
    </source>
</evidence>
<dbReference type="AlphaFoldDB" id="A0A1B6CS22"/>
<keyword evidence="1" id="KW-0812">Transmembrane</keyword>
<keyword evidence="1" id="KW-0472">Membrane</keyword>
<proteinExistence type="predicted"/>
<evidence type="ECO:0000313" key="2">
    <source>
        <dbReference type="EMBL" id="JAS16167.1"/>
    </source>
</evidence>